<dbReference type="AlphaFoldDB" id="X1B3M9"/>
<evidence type="ECO:0000256" key="1">
    <source>
        <dbReference type="SAM" id="Phobius"/>
    </source>
</evidence>
<evidence type="ECO:0008006" key="3">
    <source>
        <dbReference type="Google" id="ProtNLM"/>
    </source>
</evidence>
<organism evidence="2">
    <name type="scientific">marine sediment metagenome</name>
    <dbReference type="NCBI Taxonomy" id="412755"/>
    <lineage>
        <taxon>unclassified sequences</taxon>
        <taxon>metagenomes</taxon>
        <taxon>ecological metagenomes</taxon>
    </lineage>
</organism>
<evidence type="ECO:0000313" key="2">
    <source>
        <dbReference type="EMBL" id="GAG66606.1"/>
    </source>
</evidence>
<keyword evidence="1" id="KW-0812">Transmembrane</keyword>
<sequence>ATLTGVCIGLLFELFLPVKLGLELIYILFSFISGVILYTIVREVIPEKEKGNPLYFLIGVVGFTIIIFIINFYTTLI</sequence>
<name>X1B3M9_9ZZZZ</name>
<feature type="transmembrane region" description="Helical" evidence="1">
    <location>
        <begin position="20"/>
        <end position="41"/>
    </location>
</feature>
<keyword evidence="1" id="KW-0472">Membrane</keyword>
<reference evidence="2" key="1">
    <citation type="journal article" date="2014" name="Front. Microbiol.">
        <title>High frequency of phylogenetically diverse reductive dehalogenase-homologous genes in deep subseafloor sedimentary metagenomes.</title>
        <authorList>
            <person name="Kawai M."/>
            <person name="Futagami T."/>
            <person name="Toyoda A."/>
            <person name="Takaki Y."/>
            <person name="Nishi S."/>
            <person name="Hori S."/>
            <person name="Arai W."/>
            <person name="Tsubouchi T."/>
            <person name="Morono Y."/>
            <person name="Uchiyama I."/>
            <person name="Ito T."/>
            <person name="Fujiyama A."/>
            <person name="Inagaki F."/>
            <person name="Takami H."/>
        </authorList>
    </citation>
    <scope>NUCLEOTIDE SEQUENCE</scope>
    <source>
        <strain evidence="2">Expedition CK06-06</strain>
    </source>
</reference>
<protein>
    <recommendedName>
        <fullName evidence="3">Zinc transporter ZupT</fullName>
    </recommendedName>
</protein>
<accession>X1B3M9</accession>
<dbReference type="EMBL" id="BART01006607">
    <property type="protein sequence ID" value="GAG66606.1"/>
    <property type="molecule type" value="Genomic_DNA"/>
</dbReference>
<keyword evidence="1" id="KW-1133">Transmembrane helix</keyword>
<gene>
    <name evidence="2" type="ORF">S01H4_15070</name>
</gene>
<proteinExistence type="predicted"/>
<feature type="transmembrane region" description="Helical" evidence="1">
    <location>
        <begin position="53"/>
        <end position="73"/>
    </location>
</feature>
<feature type="non-terminal residue" evidence="2">
    <location>
        <position position="1"/>
    </location>
</feature>
<comment type="caution">
    <text evidence="2">The sequence shown here is derived from an EMBL/GenBank/DDBJ whole genome shotgun (WGS) entry which is preliminary data.</text>
</comment>